<proteinExistence type="predicted"/>
<name>A0A6A5TUA5_9PLEO</name>
<evidence type="ECO:0000313" key="3">
    <source>
        <dbReference type="Proteomes" id="UP000800035"/>
    </source>
</evidence>
<gene>
    <name evidence="2" type="ORF">CC80DRAFT_595090</name>
</gene>
<sequence length="241" mass="26649">MKNTAVRAATSAAKKGWKEGEPWEDVGTAVNEARGFHFIDAGPETGLVRDIHLPNPTETIYDHETAAHGEHCTSRITLSRLLAQSAHDGCVRCMLLLRGYRTALVGDWNGFTSSPEWLNNYGVFELFKRRPRPGDVGVRQQAAYFEIFTDYTKPHVPSFAPRGIPSGDTGSPAALEFIQKQLRACVQNHPRCGGKQIKPLPTRVLVIEDIDHIRLWETGGVSEQYAALSPDLATISLKKSD</sequence>
<dbReference type="AlphaFoldDB" id="A0A6A5TUA5"/>
<protein>
    <submittedName>
        <fullName evidence="2">Uncharacterized protein</fullName>
    </submittedName>
</protein>
<keyword evidence="3" id="KW-1185">Reference proteome</keyword>
<evidence type="ECO:0000313" key="2">
    <source>
        <dbReference type="EMBL" id="KAF1954286.1"/>
    </source>
</evidence>
<reference evidence="2" key="1">
    <citation type="journal article" date="2020" name="Stud. Mycol.">
        <title>101 Dothideomycetes genomes: a test case for predicting lifestyles and emergence of pathogens.</title>
        <authorList>
            <person name="Haridas S."/>
            <person name="Albert R."/>
            <person name="Binder M."/>
            <person name="Bloem J."/>
            <person name="Labutti K."/>
            <person name="Salamov A."/>
            <person name="Andreopoulos B."/>
            <person name="Baker S."/>
            <person name="Barry K."/>
            <person name="Bills G."/>
            <person name="Bluhm B."/>
            <person name="Cannon C."/>
            <person name="Castanera R."/>
            <person name="Culley D."/>
            <person name="Daum C."/>
            <person name="Ezra D."/>
            <person name="Gonzalez J."/>
            <person name="Henrissat B."/>
            <person name="Kuo A."/>
            <person name="Liang C."/>
            <person name="Lipzen A."/>
            <person name="Lutzoni F."/>
            <person name="Magnuson J."/>
            <person name="Mondo S."/>
            <person name="Nolan M."/>
            <person name="Ohm R."/>
            <person name="Pangilinan J."/>
            <person name="Park H.-J."/>
            <person name="Ramirez L."/>
            <person name="Alfaro M."/>
            <person name="Sun H."/>
            <person name="Tritt A."/>
            <person name="Yoshinaga Y."/>
            <person name="Zwiers L.-H."/>
            <person name="Turgeon B."/>
            <person name="Goodwin S."/>
            <person name="Spatafora J."/>
            <person name="Crous P."/>
            <person name="Grigoriev I."/>
        </authorList>
    </citation>
    <scope>NUCLEOTIDE SEQUENCE</scope>
    <source>
        <strain evidence="2">CBS 675.92</strain>
    </source>
</reference>
<feature type="region of interest" description="Disordered" evidence="1">
    <location>
        <begin position="1"/>
        <end position="20"/>
    </location>
</feature>
<accession>A0A6A5TUA5</accession>
<organism evidence="2 3">
    <name type="scientific">Byssothecium circinans</name>
    <dbReference type="NCBI Taxonomy" id="147558"/>
    <lineage>
        <taxon>Eukaryota</taxon>
        <taxon>Fungi</taxon>
        <taxon>Dikarya</taxon>
        <taxon>Ascomycota</taxon>
        <taxon>Pezizomycotina</taxon>
        <taxon>Dothideomycetes</taxon>
        <taxon>Pleosporomycetidae</taxon>
        <taxon>Pleosporales</taxon>
        <taxon>Massarineae</taxon>
        <taxon>Massarinaceae</taxon>
        <taxon>Byssothecium</taxon>
    </lineage>
</organism>
<dbReference type="Proteomes" id="UP000800035">
    <property type="component" value="Unassembled WGS sequence"/>
</dbReference>
<dbReference type="OrthoDB" id="10669761at2759"/>
<evidence type="ECO:0000256" key="1">
    <source>
        <dbReference type="SAM" id="MobiDB-lite"/>
    </source>
</evidence>
<dbReference type="EMBL" id="ML976999">
    <property type="protein sequence ID" value="KAF1954286.1"/>
    <property type="molecule type" value="Genomic_DNA"/>
</dbReference>